<dbReference type="Pfam" id="PF07593">
    <property type="entry name" value="UnbV_ASPIC"/>
    <property type="match status" value="1"/>
</dbReference>
<dbReference type="InterPro" id="IPR028994">
    <property type="entry name" value="Integrin_alpha_N"/>
</dbReference>
<evidence type="ECO:0000256" key="1">
    <source>
        <dbReference type="ARBA" id="ARBA00022729"/>
    </source>
</evidence>
<evidence type="ECO:0000256" key="2">
    <source>
        <dbReference type="SAM" id="SignalP"/>
    </source>
</evidence>
<organism evidence="4 5">
    <name type="scientific">Nonomuraea spiralis</name>
    <dbReference type="NCBI Taxonomy" id="46182"/>
    <lineage>
        <taxon>Bacteria</taxon>
        <taxon>Bacillati</taxon>
        <taxon>Actinomycetota</taxon>
        <taxon>Actinomycetes</taxon>
        <taxon>Streptosporangiales</taxon>
        <taxon>Streptosporangiaceae</taxon>
        <taxon>Nonomuraea</taxon>
    </lineage>
</organism>
<dbReference type="InterPro" id="IPR011519">
    <property type="entry name" value="UnbV_ASPIC"/>
</dbReference>
<dbReference type="Proteomes" id="UP001589647">
    <property type="component" value="Unassembled WGS sequence"/>
</dbReference>
<dbReference type="InterPro" id="IPR013517">
    <property type="entry name" value="FG-GAP"/>
</dbReference>
<gene>
    <name evidence="4" type="ORF">ACFFV7_26285</name>
</gene>
<sequence length="648" mass="68731">MTSVAAWLRKQAAGVSALALMIAVFAIGHPTFASDATKAEMAGAYGFKPLTIAMPGGGPAKTVRKVNQAYKHIDAWISSVGAAIALNDLDGNGRDDDLVIVDPRTDQVVVTPAPVEGGGERYRPFALSLGSLPVTDAMAPMGAVPADYNDDGRTDLLVYWWGRTPTLHLQRPTATRFEAAAFDAAELVPNPGGTKYTGELWNSNVATVADFDGDGKQDIFVGNYFPDGSPILDSRVDGGVQMNHSLSKAVNGGRDYFFRGTGNGGFTRLDGVLPSDVSTGWELGATSADLDGDGLPELLLNNDFGPDHLLYNTSKPGTITFSPTIGTHEIGVPKSKVLGEDSFKGMGSDAGDLNHDGILDFFVSNITTPYGIQESNFTFLSTAKSKAELREKLRQGEAPWKDLSAELRTAWSGWGWDPKIEDFDNDGENEIVQATGFIKGDVNRWPPLQELAAANDGVTSNPKSWPNVTEGADIAGAQTLAFFAKGPDGRYANLSEQLGLAVPVPTRGIATGDVNGDGLIDFAVARQWEAPAFYLNTSRSEGSFLGLRLLHDSPSATGPLPAAGSPVIGAQVTVTTSDGRTFVGRVDGGSGHSGKRSNAVHIGLGANVTGPVQVKLDWRDRAGQRHQQELRLTPGWHTLQLGSQAKEK</sequence>
<dbReference type="RefSeq" id="WP_189650281.1">
    <property type="nucleotide sequence ID" value="NZ_BMRC01000013.1"/>
</dbReference>
<dbReference type="Gene3D" id="2.130.10.130">
    <property type="entry name" value="Integrin alpha, N-terminal"/>
    <property type="match status" value="2"/>
</dbReference>
<reference evidence="4 5" key="1">
    <citation type="submission" date="2024-09" db="EMBL/GenBank/DDBJ databases">
        <authorList>
            <person name="Sun Q."/>
            <person name="Mori K."/>
        </authorList>
    </citation>
    <scope>NUCLEOTIDE SEQUENCE [LARGE SCALE GENOMIC DNA]</scope>
    <source>
        <strain evidence="4 5">CCM 3426</strain>
    </source>
</reference>
<feature type="domain" description="ASPIC/UnbV" evidence="3">
    <location>
        <begin position="568"/>
        <end position="626"/>
    </location>
</feature>
<dbReference type="Pfam" id="PF01839">
    <property type="entry name" value="FG-GAP"/>
    <property type="match status" value="1"/>
</dbReference>
<evidence type="ECO:0000313" key="5">
    <source>
        <dbReference type="Proteomes" id="UP001589647"/>
    </source>
</evidence>
<proteinExistence type="predicted"/>
<dbReference type="Pfam" id="PF13517">
    <property type="entry name" value="FG-GAP_3"/>
    <property type="match status" value="1"/>
</dbReference>
<evidence type="ECO:0000313" key="4">
    <source>
        <dbReference type="EMBL" id="MFB9204728.1"/>
    </source>
</evidence>
<feature type="chain" id="PRO_5047223535" evidence="2">
    <location>
        <begin position="34"/>
        <end position="648"/>
    </location>
</feature>
<accession>A0ABV5IJL0</accession>
<keyword evidence="5" id="KW-1185">Reference proteome</keyword>
<name>A0ABV5IJL0_9ACTN</name>
<keyword evidence="1 2" id="KW-0732">Signal</keyword>
<dbReference type="PANTHER" id="PTHR16026">
    <property type="entry name" value="CARTILAGE ACIDIC PROTEIN 1"/>
    <property type="match status" value="1"/>
</dbReference>
<dbReference type="InterPro" id="IPR027039">
    <property type="entry name" value="Crtac1"/>
</dbReference>
<dbReference type="PANTHER" id="PTHR16026:SF0">
    <property type="entry name" value="CARTILAGE ACIDIC PROTEIN 1"/>
    <property type="match status" value="1"/>
</dbReference>
<dbReference type="SUPFAM" id="SSF69318">
    <property type="entry name" value="Integrin alpha N-terminal domain"/>
    <property type="match status" value="1"/>
</dbReference>
<dbReference type="EMBL" id="JBHMEI010000020">
    <property type="protein sequence ID" value="MFB9204728.1"/>
    <property type="molecule type" value="Genomic_DNA"/>
</dbReference>
<comment type="caution">
    <text evidence="4">The sequence shown here is derived from an EMBL/GenBank/DDBJ whole genome shotgun (WGS) entry which is preliminary data.</text>
</comment>
<evidence type="ECO:0000259" key="3">
    <source>
        <dbReference type="Pfam" id="PF07593"/>
    </source>
</evidence>
<feature type="signal peptide" evidence="2">
    <location>
        <begin position="1"/>
        <end position="33"/>
    </location>
</feature>
<protein>
    <submittedName>
        <fullName evidence="4">CRTAC1 family protein</fullName>
    </submittedName>
</protein>